<comment type="caution">
    <text evidence="4">The sequence shown here is derived from an EMBL/GenBank/DDBJ whole genome shotgun (WGS) entry which is preliminary data.</text>
</comment>
<gene>
    <name evidence="4" type="ORF">TW81_18690</name>
</gene>
<feature type="compositionally biased region" description="Acidic residues" evidence="2">
    <location>
        <begin position="354"/>
        <end position="394"/>
    </location>
</feature>
<dbReference type="InterPro" id="IPR020012">
    <property type="entry name" value="LysM_FimV"/>
</dbReference>
<feature type="region of interest" description="Disordered" evidence="2">
    <location>
        <begin position="354"/>
        <end position="404"/>
    </location>
</feature>
<keyword evidence="3" id="KW-1133">Transmembrane helix</keyword>
<proteinExistence type="predicted"/>
<feature type="region of interest" description="Disordered" evidence="2">
    <location>
        <begin position="142"/>
        <end position="177"/>
    </location>
</feature>
<evidence type="ECO:0000256" key="2">
    <source>
        <dbReference type="SAM" id="MobiDB-lite"/>
    </source>
</evidence>
<feature type="region of interest" description="Disordered" evidence="2">
    <location>
        <begin position="34"/>
        <end position="58"/>
    </location>
</feature>
<feature type="region of interest" description="Disordered" evidence="2">
    <location>
        <begin position="312"/>
        <end position="336"/>
    </location>
</feature>
<feature type="non-terminal residue" evidence="4">
    <location>
        <position position="782"/>
    </location>
</feature>
<feature type="coiled-coil region" evidence="1">
    <location>
        <begin position="195"/>
        <end position="243"/>
    </location>
</feature>
<keyword evidence="3" id="KW-0472">Membrane</keyword>
<keyword evidence="1" id="KW-0175">Coiled coil</keyword>
<dbReference type="NCBIfam" id="TIGR03505">
    <property type="entry name" value="FimV_core"/>
    <property type="match status" value="1"/>
</dbReference>
<dbReference type="AlphaFoldDB" id="A0A0F4NBW8"/>
<evidence type="ECO:0000256" key="3">
    <source>
        <dbReference type="SAM" id="Phobius"/>
    </source>
</evidence>
<evidence type="ECO:0000256" key="1">
    <source>
        <dbReference type="SAM" id="Coils"/>
    </source>
</evidence>
<sequence>MRRLLQRLLLPLAIVAVTQTTIVNAESIRLKGPNGEIQSSPQFSEPLARNTRATSEPSRFYGPTTEQETLWGIATKLRPSNAVTVQQTLYAIFQLNPQAFDNQNIHELIPQSTIRIPSLSQVSSVSTQQAVNVMTAHQARLGKAPASVAPQPSSAQLESSPATPVAEPPKPSAEPMTETLPAMNNQGSELAAIADKEKQTQVKSLENQLESSETELMALEEKNHKLRLMLAEVQSEVDVLKDELGDEDRIRTEVEKLLEAERLRVAEEQKMAPSSLDQLFSNTWLVAALAIIPGLLIGLIIMMMLGRRSKQEPQAAAAEPQVSPQPVAPVVPGTLNEDIDDDLLLDDDLFGESDKDDDLFGEGGSENDTDESDIFADLDDGDLDFNLEGDDSDDPFAGIGDDGDLDESLADLDVDMSANGISVNSEDKALGLEEMERALDEVVMDDSDDEGFDLSDDGEFSQDELDSLLTEDGDSEELESDELDQSLLDDLFNEVQSDSDDDLDFDSLLDEGDDSFDLSDEPSKESSEPQLASDSEIDDIFAQMEAQADLEALEANAIDETALLDEVLGGEDVGVSQDSTDLLDELLEEQDLTSSQDSDEQDVFDELISVDELDEESTDLLDEFITDSDGEDEFDLDAELDELIGDEAGDDLDLTESTDLLAEVVESQPEQSEDLGDDATDLFEELLEIDQQSVDMDTSPQVGSDPAQLAEEDMSLAAEDNAETSDFSSDDFIDDLLSVAPEGDPLLDELDLDDVFDEAKIEDIALDIDSEQAQPAEPEPEP</sequence>
<dbReference type="EMBL" id="JXXV01000055">
    <property type="protein sequence ID" value="KJY80585.1"/>
    <property type="molecule type" value="Genomic_DNA"/>
</dbReference>
<dbReference type="Proteomes" id="UP000033673">
    <property type="component" value="Unassembled WGS sequence"/>
</dbReference>
<evidence type="ECO:0000313" key="5">
    <source>
        <dbReference type="Proteomes" id="UP000033673"/>
    </source>
</evidence>
<reference evidence="4 5" key="1">
    <citation type="journal article" date="2015" name="BMC Genomics">
        <title>Genome mining reveals unlocked bioactive potential of marine Gram-negative bacteria.</title>
        <authorList>
            <person name="Machado H."/>
            <person name="Sonnenschein E.C."/>
            <person name="Melchiorsen J."/>
            <person name="Gram L."/>
        </authorList>
    </citation>
    <scope>NUCLEOTIDE SEQUENCE [LARGE SCALE GENOMIC DNA]</scope>
    <source>
        <strain evidence="4 5">S2757</strain>
    </source>
</reference>
<feature type="compositionally biased region" description="Low complexity" evidence="2">
    <location>
        <begin position="144"/>
        <end position="156"/>
    </location>
</feature>
<dbReference type="STRING" id="579748.TW81_18690"/>
<dbReference type="RefSeq" id="WP_045957253.1">
    <property type="nucleotide sequence ID" value="NZ_JXXV01000055.1"/>
</dbReference>
<keyword evidence="3" id="KW-0812">Transmembrane</keyword>
<evidence type="ECO:0000313" key="4">
    <source>
        <dbReference type="EMBL" id="KJY80585.1"/>
    </source>
</evidence>
<accession>A0A0F4NBW8</accession>
<organism evidence="4 5">
    <name type="scientific">Vibrio galatheae</name>
    <dbReference type="NCBI Taxonomy" id="579748"/>
    <lineage>
        <taxon>Bacteria</taxon>
        <taxon>Pseudomonadati</taxon>
        <taxon>Pseudomonadota</taxon>
        <taxon>Gammaproteobacteria</taxon>
        <taxon>Vibrionales</taxon>
        <taxon>Vibrionaceae</taxon>
        <taxon>Vibrio</taxon>
    </lineage>
</organism>
<protein>
    <submittedName>
        <fullName evidence="4">ATPase AAA</fullName>
    </submittedName>
</protein>
<feature type="compositionally biased region" description="Low complexity" evidence="2">
    <location>
        <begin position="312"/>
        <end position="332"/>
    </location>
</feature>
<name>A0A0F4NBW8_9VIBR</name>
<feature type="region of interest" description="Disordered" evidence="2">
    <location>
        <begin position="495"/>
        <end position="535"/>
    </location>
</feature>
<feature type="compositionally biased region" description="Acidic residues" evidence="2">
    <location>
        <begin position="497"/>
        <end position="520"/>
    </location>
</feature>
<dbReference type="PATRIC" id="fig|579748.3.peg.3863"/>
<keyword evidence="5" id="KW-1185">Reference proteome</keyword>
<feature type="transmembrane region" description="Helical" evidence="3">
    <location>
        <begin position="284"/>
        <end position="305"/>
    </location>
</feature>